<keyword evidence="1" id="KW-0812">Transmembrane</keyword>
<keyword evidence="1" id="KW-0472">Membrane</keyword>
<gene>
    <name evidence="3" type="ORF">dnm_007790</name>
</gene>
<dbReference type="Pfam" id="PF01882">
    <property type="entry name" value="DUF58"/>
    <property type="match status" value="2"/>
</dbReference>
<sequence>MIVPKFRLLFWVVIVVLPFGTLITAMPSVSVISASLIAVLFIFALTDAFFAFGRLTGISVNFPQVARLSKDRDAELSLHVRNEKMKVTRVRIGLAFPREIYSPARDMITDLPEKTTSSSLSWPCKPLKQGQYILDKYYLEIASPLGFWAIRTAMPTHMEIRVYPNLFSERKNMAALFLNKQLGIHVQRQVGKGRDFEQLREYSFGDCYEDIHWKATAKRGYPVTKVYQIERTQDIYVIIDASRLSGRHWKLETGNSKLETRNWKLETGNWKLETRNSKLKTQNSELGTRNSEPGTQVSSFQFPVSSLTTILDRFISGALIMGMAAERQGDMFGVLAFSDRIKGFVKAKSGKAHYRSCRDTLYTLQPRRVTPDFEELFRFIGMHIRRRALLIFLTNLDDPVLAESFLRHIDLARRRHLVLVNMMKPENAIPLFSSPEVKSADDLYRNLGGHFLWESLRETENVLKRHGVGFSLLDNEKMSVQLLSQYLAVKQRQIL</sequence>
<evidence type="ECO:0000259" key="2">
    <source>
        <dbReference type="Pfam" id="PF01882"/>
    </source>
</evidence>
<dbReference type="PANTHER" id="PTHR33608">
    <property type="entry name" value="BLL2464 PROTEIN"/>
    <property type="match status" value="1"/>
</dbReference>
<feature type="transmembrane region" description="Helical" evidence="1">
    <location>
        <begin position="32"/>
        <end position="52"/>
    </location>
</feature>
<dbReference type="KEGG" id="dmm:dnm_007790"/>
<feature type="transmembrane region" description="Helical" evidence="1">
    <location>
        <begin position="7"/>
        <end position="26"/>
    </location>
</feature>
<dbReference type="InterPro" id="IPR002881">
    <property type="entry name" value="DUF58"/>
</dbReference>
<dbReference type="EMBL" id="CP061800">
    <property type="protein sequence ID" value="QTA84779.1"/>
    <property type="molecule type" value="Genomic_DNA"/>
</dbReference>
<keyword evidence="4" id="KW-1185">Reference proteome</keyword>
<dbReference type="AlphaFoldDB" id="A0A975GKI3"/>
<name>A0A975GKI3_9BACT</name>
<evidence type="ECO:0000256" key="1">
    <source>
        <dbReference type="SAM" id="Phobius"/>
    </source>
</evidence>
<evidence type="ECO:0000313" key="4">
    <source>
        <dbReference type="Proteomes" id="UP000663722"/>
    </source>
</evidence>
<proteinExistence type="predicted"/>
<accession>A0A975GKI3</accession>
<organism evidence="3 4">
    <name type="scientific">Desulfonema magnum</name>
    <dbReference type="NCBI Taxonomy" id="45655"/>
    <lineage>
        <taxon>Bacteria</taxon>
        <taxon>Pseudomonadati</taxon>
        <taxon>Thermodesulfobacteriota</taxon>
        <taxon>Desulfobacteria</taxon>
        <taxon>Desulfobacterales</taxon>
        <taxon>Desulfococcaceae</taxon>
        <taxon>Desulfonema</taxon>
    </lineage>
</organism>
<dbReference type="RefSeq" id="WP_207681114.1">
    <property type="nucleotide sequence ID" value="NZ_CP061800.1"/>
</dbReference>
<reference evidence="3" key="1">
    <citation type="journal article" date="2021" name="Microb. Physiol.">
        <title>Proteogenomic Insights into the Physiology of Marine, Sulfate-Reducing, Filamentous Desulfonema limicola and Desulfonema magnum.</title>
        <authorList>
            <person name="Schnaars V."/>
            <person name="Wohlbrand L."/>
            <person name="Scheve S."/>
            <person name="Hinrichs C."/>
            <person name="Reinhardt R."/>
            <person name="Rabus R."/>
        </authorList>
    </citation>
    <scope>NUCLEOTIDE SEQUENCE</scope>
    <source>
        <strain evidence="3">4be13</strain>
    </source>
</reference>
<feature type="domain" description="DUF58" evidence="2">
    <location>
        <begin position="315"/>
        <end position="427"/>
    </location>
</feature>
<dbReference type="PANTHER" id="PTHR33608:SF3">
    <property type="entry name" value="SLR2013 PROTEIN"/>
    <property type="match status" value="1"/>
</dbReference>
<evidence type="ECO:0000313" key="3">
    <source>
        <dbReference type="EMBL" id="QTA84779.1"/>
    </source>
</evidence>
<dbReference type="Proteomes" id="UP000663722">
    <property type="component" value="Chromosome"/>
</dbReference>
<protein>
    <submittedName>
        <fullName evidence="3">DUF58</fullName>
    </submittedName>
</protein>
<keyword evidence="1" id="KW-1133">Transmembrane helix</keyword>
<feature type="domain" description="DUF58" evidence="2">
    <location>
        <begin position="199"/>
        <end position="243"/>
    </location>
</feature>